<evidence type="ECO:0000256" key="1">
    <source>
        <dbReference type="SAM" id="Phobius"/>
    </source>
</evidence>
<feature type="transmembrane region" description="Helical" evidence="1">
    <location>
        <begin position="39"/>
        <end position="64"/>
    </location>
</feature>
<accession>A0ABT2F3A1</accession>
<name>A0ABT2F3A1_9STAP</name>
<feature type="transmembrane region" description="Helical" evidence="1">
    <location>
        <begin position="100"/>
        <end position="121"/>
    </location>
</feature>
<gene>
    <name evidence="2" type="ORF">NXS11_08520</name>
</gene>
<feature type="transmembrane region" description="Helical" evidence="1">
    <location>
        <begin position="70"/>
        <end position="93"/>
    </location>
</feature>
<keyword evidence="3" id="KW-1185">Reference proteome</keyword>
<sequence>MIKLLILALSGFPIYISEYLNRNKAYITFRSLPTSDRKLLASFNLSTWLICAIQIVSITIVWLIVPFPMFFEVTAVQLSLTFFIATFCIKTLLEEALNIWVAYGIGLFLVFNLGPGLIGPLSNGVDLFWLRILPWVLLVVSLFSYEIKTLMRYRRLDRNKIKL</sequence>
<reference evidence="2 3" key="1">
    <citation type="journal article" date="2023" name="Int. J. Syst. Evol. Microbiol.">
        <title>Streptococcus sciuri sp. nov., Staphylococcus marylandisciuri sp. nov. and Staphylococcus americanisciuri sp. nov., isolated from faeces of eastern grey squirrel (Sciurus carolinensis).</title>
        <authorList>
            <person name="Volokhov D.V."/>
            <person name="Zagorodnyaya T.A."/>
            <person name="Furtak V.A."/>
            <person name="Nattanmai G."/>
            <person name="Randall L."/>
            <person name="Jose S."/>
            <person name="Gao Y."/>
            <person name="Eisenberg T."/>
            <person name="Delmonte P."/>
            <person name="Blom J."/>
            <person name="Mitchell K.K."/>
        </authorList>
    </citation>
    <scope>NUCLEOTIDE SEQUENCE [LARGE SCALE GENOMIC DNA]</scope>
    <source>
        <strain evidence="2 3">GRT3</strain>
    </source>
</reference>
<dbReference type="EMBL" id="JANUXY010000008">
    <property type="protein sequence ID" value="MCS4486939.1"/>
    <property type="molecule type" value="Genomic_DNA"/>
</dbReference>
<dbReference type="Proteomes" id="UP001205609">
    <property type="component" value="Unassembled WGS sequence"/>
</dbReference>
<protein>
    <submittedName>
        <fullName evidence="2">Uncharacterized protein</fullName>
    </submittedName>
</protein>
<keyword evidence="1" id="KW-1133">Transmembrane helix</keyword>
<evidence type="ECO:0000313" key="2">
    <source>
        <dbReference type="EMBL" id="MCS4486939.1"/>
    </source>
</evidence>
<evidence type="ECO:0000313" key="3">
    <source>
        <dbReference type="Proteomes" id="UP001205609"/>
    </source>
</evidence>
<organism evidence="2 3">
    <name type="scientific">Staphylococcus americanisciuri</name>
    <dbReference type="NCBI Taxonomy" id="2973940"/>
    <lineage>
        <taxon>Bacteria</taxon>
        <taxon>Bacillati</taxon>
        <taxon>Bacillota</taxon>
        <taxon>Bacilli</taxon>
        <taxon>Bacillales</taxon>
        <taxon>Staphylococcaceae</taxon>
        <taxon>Staphylococcus</taxon>
    </lineage>
</organism>
<proteinExistence type="predicted"/>
<comment type="caution">
    <text evidence="2">The sequence shown here is derived from an EMBL/GenBank/DDBJ whole genome shotgun (WGS) entry which is preliminary data.</text>
</comment>
<keyword evidence="1" id="KW-0812">Transmembrane</keyword>
<keyword evidence="1" id="KW-0472">Membrane</keyword>
<feature type="transmembrane region" description="Helical" evidence="1">
    <location>
        <begin position="127"/>
        <end position="145"/>
    </location>
</feature>
<dbReference type="RefSeq" id="WP_259200544.1">
    <property type="nucleotide sequence ID" value="NZ_JANUXY010000008.1"/>
</dbReference>